<dbReference type="KEGG" id="mis:MICPUN_63712"/>
<dbReference type="GO" id="GO:0030628">
    <property type="term" value="F:pre-mRNA 3'-splice site binding"/>
    <property type="evidence" value="ECO:0007669"/>
    <property type="project" value="UniProtKB-UniRule"/>
</dbReference>
<feature type="compositionally biased region" description="Basic and acidic residues" evidence="8">
    <location>
        <begin position="552"/>
        <end position="564"/>
    </location>
</feature>
<dbReference type="InterPro" id="IPR021715">
    <property type="entry name" value="Slu7_dom"/>
</dbReference>
<dbReference type="eggNOG" id="KOG2560">
    <property type="taxonomic scope" value="Eukaryota"/>
</dbReference>
<dbReference type="GO" id="GO:0005681">
    <property type="term" value="C:spliceosomal complex"/>
    <property type="evidence" value="ECO:0007669"/>
    <property type="project" value="UniProtKB-UniRule"/>
</dbReference>
<feature type="region of interest" description="Disordered" evidence="8">
    <location>
        <begin position="1"/>
        <end position="38"/>
    </location>
</feature>
<dbReference type="OrthoDB" id="249612at2759"/>
<dbReference type="GeneID" id="8248486"/>
<feature type="compositionally biased region" description="Basic and acidic residues" evidence="8">
    <location>
        <begin position="506"/>
        <end position="536"/>
    </location>
</feature>
<evidence type="ECO:0000313" key="11">
    <source>
        <dbReference type="Proteomes" id="UP000002009"/>
    </source>
</evidence>
<comment type="function">
    <text evidence="7">Involved in pre-mRNA splicing.</text>
</comment>
<evidence type="ECO:0000256" key="6">
    <source>
        <dbReference type="ARBA" id="ARBA00023242"/>
    </source>
</evidence>
<dbReference type="PANTHER" id="PTHR12942:SF2">
    <property type="entry name" value="PRE-MRNA-SPLICING FACTOR SLU7"/>
    <property type="match status" value="1"/>
</dbReference>
<keyword evidence="11" id="KW-1185">Reference proteome</keyword>
<keyword evidence="6 7" id="KW-0539">Nucleus</keyword>
<feature type="compositionally biased region" description="Basic and acidic residues" evidence="8">
    <location>
        <begin position="7"/>
        <end position="22"/>
    </location>
</feature>
<accession>C1EF99</accession>
<dbReference type="FunCoup" id="C1EF99">
    <property type="interactions" value="1831"/>
</dbReference>
<feature type="compositionally biased region" description="Basic and acidic residues" evidence="8">
    <location>
        <begin position="487"/>
        <end position="496"/>
    </location>
</feature>
<dbReference type="InParanoid" id="C1EF99"/>
<evidence type="ECO:0000256" key="2">
    <source>
        <dbReference type="ARBA" id="ARBA00007203"/>
    </source>
</evidence>
<keyword evidence="5 7" id="KW-0508">mRNA splicing</keyword>
<reference evidence="10 11" key="1">
    <citation type="journal article" date="2009" name="Science">
        <title>Green evolution and dynamic adaptations revealed by genomes of the marine picoeukaryotes Micromonas.</title>
        <authorList>
            <person name="Worden A.Z."/>
            <person name="Lee J.H."/>
            <person name="Mock T."/>
            <person name="Rouze P."/>
            <person name="Simmons M.P."/>
            <person name="Aerts A.L."/>
            <person name="Allen A.E."/>
            <person name="Cuvelier M.L."/>
            <person name="Derelle E."/>
            <person name="Everett M.V."/>
            <person name="Foulon E."/>
            <person name="Grimwood J."/>
            <person name="Gundlach H."/>
            <person name="Henrissat B."/>
            <person name="Napoli C."/>
            <person name="McDonald S.M."/>
            <person name="Parker M.S."/>
            <person name="Rombauts S."/>
            <person name="Salamov A."/>
            <person name="Von Dassow P."/>
            <person name="Badger J.H."/>
            <person name="Coutinho P.M."/>
            <person name="Demir E."/>
            <person name="Dubchak I."/>
            <person name="Gentemann C."/>
            <person name="Eikrem W."/>
            <person name="Gready J.E."/>
            <person name="John U."/>
            <person name="Lanier W."/>
            <person name="Lindquist E.A."/>
            <person name="Lucas S."/>
            <person name="Mayer K.F."/>
            <person name="Moreau H."/>
            <person name="Not F."/>
            <person name="Otillar R."/>
            <person name="Panaud O."/>
            <person name="Pangilinan J."/>
            <person name="Paulsen I."/>
            <person name="Piegu B."/>
            <person name="Poliakov A."/>
            <person name="Robbens S."/>
            <person name="Schmutz J."/>
            <person name="Toulza E."/>
            <person name="Wyss T."/>
            <person name="Zelensky A."/>
            <person name="Zhou K."/>
            <person name="Armbrust E.V."/>
            <person name="Bhattacharya D."/>
            <person name="Goodenough U.W."/>
            <person name="Van de Peer Y."/>
            <person name="Grigoriev I.V."/>
        </authorList>
    </citation>
    <scope>NUCLEOTIDE SEQUENCE [LARGE SCALE GENOMIC DNA]</scope>
    <source>
        <strain evidence="11">RCC299 / NOUM17</strain>
    </source>
</reference>
<dbReference type="OMA" id="KYAWESQ"/>
<evidence type="ECO:0000313" key="10">
    <source>
        <dbReference type="EMBL" id="ACO67054.1"/>
    </source>
</evidence>
<keyword evidence="3 7" id="KW-0507">mRNA processing</keyword>
<feature type="compositionally biased region" description="Basic and acidic residues" evidence="8">
    <location>
        <begin position="178"/>
        <end position="194"/>
    </location>
</feature>
<dbReference type="RefSeq" id="XP_002505796.1">
    <property type="nucleotide sequence ID" value="XM_002505750.1"/>
</dbReference>
<keyword evidence="4 7" id="KW-0747">Spliceosome</keyword>
<feature type="domain" description="Pre-mRNA-splicing factor SLU7" evidence="9">
    <location>
        <begin position="134"/>
        <end position="410"/>
    </location>
</feature>
<dbReference type="GO" id="GO:0000398">
    <property type="term" value="P:mRNA splicing, via spliceosome"/>
    <property type="evidence" value="ECO:0007669"/>
    <property type="project" value="UniProtKB-UniRule"/>
</dbReference>
<dbReference type="Pfam" id="PF11708">
    <property type="entry name" value="Slu7"/>
    <property type="match status" value="1"/>
</dbReference>
<feature type="region of interest" description="Disordered" evidence="8">
    <location>
        <begin position="178"/>
        <end position="216"/>
    </location>
</feature>
<proteinExistence type="inferred from homology"/>
<evidence type="ECO:0000256" key="5">
    <source>
        <dbReference type="ARBA" id="ARBA00023187"/>
    </source>
</evidence>
<dbReference type="AlphaFoldDB" id="C1EF99"/>
<name>C1EF99_MICCC</name>
<evidence type="ECO:0000256" key="4">
    <source>
        <dbReference type="ARBA" id="ARBA00022728"/>
    </source>
</evidence>
<comment type="subunit">
    <text evidence="7">Associated with the spliceosome.</text>
</comment>
<sequence length="578" mass="64395">MSSNFTSREERRRKEELDEARKAGLAPAELDEDGNEINPHIPQFMAAAPWYLNQNKPGLKHQKAFNLTAEEGGDWYKRGVKTFQATKFRKGACENCGAMTHKKKDCVERPRKMGAAKTGKNIAADELVQDQIALGFDGKRDRYNGYDAEDYGRVVDRYEKAEALKAEVAKRRELERAYRKANRDTAGDVPKEDGDASDDASGSDSDDDAKAADADAEGFMEVKKRVRSAGGGASMTVRNLRIREDTAKYLRNLDLSSAYYDPKTRSMRENPTPQDDPSSQFALQFQGDNVTRKTGETLGFERLNRHAFDAYQKGQEIHMQAAPSQAELLYKQFKEKKEALSGVTKSAILEKYGNAAASEPAPEGLLLGQTEGYVEYDRAGRVIKGQERATAKSRYEEDVHEQNHTKVWGSFWQAGRWGYACCRSFQKNSYCTGKKGLDAADAAADLMKENLAAREAAMEARRGEEEEAAAREANEGGADGMGKKTKNPFDAKKDVWGGDVAEDVQLDPKKLAEALRREDARERGEGGAEGGDERKRGYNVSHEVDVTEEDMEAYRMKRQRKDDPMNAPDAGTDGYDLV</sequence>
<evidence type="ECO:0000256" key="8">
    <source>
        <dbReference type="SAM" id="MobiDB-lite"/>
    </source>
</evidence>
<gene>
    <name evidence="10" type="ORF">MICPUN_63712</name>
</gene>
<evidence type="ECO:0000259" key="9">
    <source>
        <dbReference type="Pfam" id="PF11708"/>
    </source>
</evidence>
<protein>
    <recommendedName>
        <fullName evidence="7">Pre-mRNA-splicing factor SLU7</fullName>
    </recommendedName>
</protein>
<comment type="similarity">
    <text evidence="2 7">Belongs to the SLU7 family.</text>
</comment>
<dbReference type="STRING" id="296587.C1EF99"/>
<evidence type="ECO:0000256" key="3">
    <source>
        <dbReference type="ARBA" id="ARBA00022664"/>
    </source>
</evidence>
<dbReference type="PANTHER" id="PTHR12942">
    <property type="entry name" value="STEP II SPLICING FACTOR SLU7"/>
    <property type="match status" value="1"/>
</dbReference>
<comment type="subcellular location">
    <subcellularLocation>
        <location evidence="1 7">Nucleus</location>
    </subcellularLocation>
</comment>
<dbReference type="Proteomes" id="UP000002009">
    <property type="component" value="Chromosome 13"/>
</dbReference>
<feature type="region of interest" description="Disordered" evidence="8">
    <location>
        <begin position="457"/>
        <end position="578"/>
    </location>
</feature>
<feature type="compositionally biased region" description="Basic and acidic residues" evidence="8">
    <location>
        <begin position="457"/>
        <end position="474"/>
    </location>
</feature>
<evidence type="ECO:0000256" key="1">
    <source>
        <dbReference type="ARBA" id="ARBA00004123"/>
    </source>
</evidence>
<dbReference type="InterPro" id="IPR039974">
    <property type="entry name" value="Splicing_factor_SLU7"/>
</dbReference>
<evidence type="ECO:0000256" key="7">
    <source>
        <dbReference type="RuleBase" id="RU367071"/>
    </source>
</evidence>
<organism evidence="10 11">
    <name type="scientific">Micromonas commoda (strain RCC299 / NOUM17 / CCMP2709)</name>
    <name type="common">Picoplanktonic green alga</name>
    <dbReference type="NCBI Taxonomy" id="296587"/>
    <lineage>
        <taxon>Eukaryota</taxon>
        <taxon>Viridiplantae</taxon>
        <taxon>Chlorophyta</taxon>
        <taxon>Mamiellophyceae</taxon>
        <taxon>Mamiellales</taxon>
        <taxon>Mamiellaceae</taxon>
        <taxon>Micromonas</taxon>
    </lineage>
</organism>
<dbReference type="EMBL" id="CP001331">
    <property type="protein sequence ID" value="ACO67054.1"/>
    <property type="molecule type" value="Genomic_DNA"/>
</dbReference>